<dbReference type="Proteomes" id="UP001206128">
    <property type="component" value="Unassembled WGS sequence"/>
</dbReference>
<dbReference type="RefSeq" id="WP_253769453.1">
    <property type="nucleotide sequence ID" value="NZ_JAMTCK010000004.1"/>
</dbReference>
<gene>
    <name evidence="2" type="ORF">LX83_001876</name>
</gene>
<dbReference type="PANTHER" id="PTHR18964">
    <property type="entry name" value="ROK (REPRESSOR, ORF, KINASE) FAMILY"/>
    <property type="match status" value="1"/>
</dbReference>
<sequence>MTGGAVLAGVDIGGTTTLAVLSDGGPRPLATTRLATPAAQGGAAMLAAAASAVRTLLADTGTPATALAGVGVGAAGVIDPDTGRVLAASDSFRDWVGTDVNQELSGLLGGCPVWTDNDVNAFLLGELAAGEQPAPRHAMAITLGTGVGGALLVDGVLLHGGPAGAGEIGHVGRFGDRRCTCGQIGHLEAYASGRSLGRRYTEATGQERTAAAVAEAARAGDADALRIYREAGRFLGEAIATGCGLLGVDLAVVGGSVVRSWPLLADAVTRVLRERPLLTGEPVRVRPGVLGEYAVAIGAAALALARIGGVPASR</sequence>
<dbReference type="AlphaFoldDB" id="A0AAE3GD37"/>
<dbReference type="Pfam" id="PF00480">
    <property type="entry name" value="ROK"/>
    <property type="match status" value="1"/>
</dbReference>
<proteinExistence type="inferred from homology"/>
<protein>
    <submittedName>
        <fullName evidence="2">Glucokinase</fullName>
    </submittedName>
</protein>
<name>A0AAE3GD37_9PSEU</name>
<comment type="caution">
    <text evidence="2">The sequence shown here is derived from an EMBL/GenBank/DDBJ whole genome shotgun (WGS) entry which is preliminary data.</text>
</comment>
<dbReference type="EMBL" id="JAMTCK010000004">
    <property type="protein sequence ID" value="MCP2165027.1"/>
    <property type="molecule type" value="Genomic_DNA"/>
</dbReference>
<reference evidence="2" key="1">
    <citation type="submission" date="2022-06" db="EMBL/GenBank/DDBJ databases">
        <title>Genomic Encyclopedia of Archaeal and Bacterial Type Strains, Phase II (KMG-II): from individual species to whole genera.</title>
        <authorList>
            <person name="Goeker M."/>
        </authorList>
    </citation>
    <scope>NUCLEOTIDE SEQUENCE</scope>
    <source>
        <strain evidence="2">DSM 43935</strain>
    </source>
</reference>
<dbReference type="InterPro" id="IPR000600">
    <property type="entry name" value="ROK"/>
</dbReference>
<keyword evidence="3" id="KW-1185">Reference proteome</keyword>
<evidence type="ECO:0000313" key="3">
    <source>
        <dbReference type="Proteomes" id="UP001206128"/>
    </source>
</evidence>
<evidence type="ECO:0000256" key="1">
    <source>
        <dbReference type="ARBA" id="ARBA00006479"/>
    </source>
</evidence>
<dbReference type="Gene3D" id="3.30.420.40">
    <property type="match status" value="2"/>
</dbReference>
<accession>A0AAE3GD37</accession>
<dbReference type="InterPro" id="IPR043129">
    <property type="entry name" value="ATPase_NBD"/>
</dbReference>
<comment type="similarity">
    <text evidence="1">Belongs to the ROK (NagC/XylR) family.</text>
</comment>
<evidence type="ECO:0000313" key="2">
    <source>
        <dbReference type="EMBL" id="MCP2165027.1"/>
    </source>
</evidence>
<organism evidence="2 3">
    <name type="scientific">Goodfellowiella coeruleoviolacea</name>
    <dbReference type="NCBI Taxonomy" id="334858"/>
    <lineage>
        <taxon>Bacteria</taxon>
        <taxon>Bacillati</taxon>
        <taxon>Actinomycetota</taxon>
        <taxon>Actinomycetes</taxon>
        <taxon>Pseudonocardiales</taxon>
        <taxon>Pseudonocardiaceae</taxon>
        <taxon>Goodfellowiella</taxon>
    </lineage>
</organism>
<dbReference type="PROSITE" id="PS01125">
    <property type="entry name" value="ROK"/>
    <property type="match status" value="1"/>
</dbReference>
<dbReference type="SUPFAM" id="SSF53067">
    <property type="entry name" value="Actin-like ATPase domain"/>
    <property type="match status" value="1"/>
</dbReference>
<dbReference type="PANTHER" id="PTHR18964:SF169">
    <property type="entry name" value="N-ACETYLMANNOSAMINE KINASE"/>
    <property type="match status" value="1"/>
</dbReference>
<dbReference type="InterPro" id="IPR049874">
    <property type="entry name" value="ROK_cs"/>
</dbReference>